<evidence type="ECO:0000256" key="4">
    <source>
        <dbReference type="RuleBase" id="RU003719"/>
    </source>
</evidence>
<dbReference type="RefSeq" id="WP_171836636.1">
    <property type="nucleotide sequence ID" value="NZ_CP053708.1"/>
</dbReference>
<evidence type="ECO:0000259" key="6">
    <source>
        <dbReference type="Pfam" id="PF02826"/>
    </source>
</evidence>
<dbReference type="PANTHER" id="PTHR10996:SF178">
    <property type="entry name" value="2-HYDROXYACID DEHYDROGENASE YGL185C-RELATED"/>
    <property type="match status" value="1"/>
</dbReference>
<dbReference type="PANTHER" id="PTHR10996">
    <property type="entry name" value="2-HYDROXYACID DEHYDROGENASE-RELATED"/>
    <property type="match status" value="1"/>
</dbReference>
<dbReference type="SUPFAM" id="SSF52283">
    <property type="entry name" value="Formate/glycerate dehydrogenase catalytic domain-like"/>
    <property type="match status" value="1"/>
</dbReference>
<name>A0A6M8HR05_9PROT</name>
<evidence type="ECO:0000256" key="2">
    <source>
        <dbReference type="ARBA" id="ARBA00023002"/>
    </source>
</evidence>
<dbReference type="KEGG" id="lck:HN018_13465"/>
<dbReference type="FunFam" id="3.40.50.720:FF:000203">
    <property type="entry name" value="D-3-phosphoglycerate dehydrogenase (SerA)"/>
    <property type="match status" value="1"/>
</dbReference>
<comment type="similarity">
    <text evidence="1 4">Belongs to the D-isomer specific 2-hydroxyacid dehydrogenase family.</text>
</comment>
<dbReference type="InterPro" id="IPR050223">
    <property type="entry name" value="D-isomer_2-hydroxyacid_DH"/>
</dbReference>
<dbReference type="SUPFAM" id="SSF51735">
    <property type="entry name" value="NAD(P)-binding Rossmann-fold domains"/>
    <property type="match status" value="1"/>
</dbReference>
<dbReference type="Pfam" id="PF02826">
    <property type="entry name" value="2-Hacid_dh_C"/>
    <property type="match status" value="1"/>
</dbReference>
<dbReference type="Gene3D" id="3.40.50.720">
    <property type="entry name" value="NAD(P)-binding Rossmann-like Domain"/>
    <property type="match status" value="2"/>
</dbReference>
<dbReference type="EMBL" id="CP053708">
    <property type="protein sequence ID" value="QKE90913.1"/>
    <property type="molecule type" value="Genomic_DNA"/>
</dbReference>
<sequence length="333" mass="36513">MRHKIYVTRAIPDLTIKALEAEHDVTVNPEDRALSPEELRRNVSGCAAIVSLLTDRIDGPLLDAAGPACRIVANYAVGTNNFDVPAATDRGVALTNTPGVLDDATATHTIALMLAMARRIPEAERFLREGRWDGWKPMFFIGVDVDRKVLGIAGAGRIGRNVARKARGFDMEIIYSDVAPNREIEEESGARFVSKDELLTRSDFLTLHVPLSPETHHYVSTHEFGRMKPTAILINASRGPVVDEKALVEALREHRIWGAALDVFEDEPKLAPGLIDLPNLVIVPHIASATEETRLQMGEIVSRNVLAVLSGRPPDICINADALTRRDASQTVM</sequence>
<feature type="domain" description="D-isomer specific 2-hydroxyacid dehydrogenase catalytic" evidence="5">
    <location>
        <begin position="6"/>
        <end position="319"/>
    </location>
</feature>
<dbReference type="Pfam" id="PF00389">
    <property type="entry name" value="2-Hacid_dh"/>
    <property type="match status" value="1"/>
</dbReference>
<evidence type="ECO:0000313" key="8">
    <source>
        <dbReference type="Proteomes" id="UP000500767"/>
    </source>
</evidence>
<dbReference type="InterPro" id="IPR029753">
    <property type="entry name" value="D-isomer_DH_CS"/>
</dbReference>
<feature type="domain" description="D-isomer specific 2-hydroxyacid dehydrogenase NAD-binding" evidence="6">
    <location>
        <begin position="110"/>
        <end position="287"/>
    </location>
</feature>
<dbReference type="InterPro" id="IPR006139">
    <property type="entry name" value="D-isomer_2_OHA_DH_cat_dom"/>
</dbReference>
<accession>A0A6M8HR05</accession>
<dbReference type="GO" id="GO:0005829">
    <property type="term" value="C:cytosol"/>
    <property type="evidence" value="ECO:0007669"/>
    <property type="project" value="TreeGrafter"/>
</dbReference>
<dbReference type="Proteomes" id="UP000500767">
    <property type="component" value="Chromosome"/>
</dbReference>
<organism evidence="7 8">
    <name type="scientific">Lichenicola cladoniae</name>
    <dbReference type="NCBI Taxonomy" id="1484109"/>
    <lineage>
        <taxon>Bacteria</taxon>
        <taxon>Pseudomonadati</taxon>
        <taxon>Pseudomonadota</taxon>
        <taxon>Alphaproteobacteria</taxon>
        <taxon>Acetobacterales</taxon>
        <taxon>Acetobacteraceae</taxon>
        <taxon>Lichenicola</taxon>
    </lineage>
</organism>
<evidence type="ECO:0000259" key="5">
    <source>
        <dbReference type="Pfam" id="PF00389"/>
    </source>
</evidence>
<protein>
    <submittedName>
        <fullName evidence="7">D-glycerate dehydrogenase</fullName>
    </submittedName>
</protein>
<dbReference type="PROSITE" id="PS00671">
    <property type="entry name" value="D_2_HYDROXYACID_DH_3"/>
    <property type="match status" value="1"/>
</dbReference>
<keyword evidence="8" id="KW-1185">Reference proteome</keyword>
<keyword evidence="2 4" id="KW-0560">Oxidoreductase</keyword>
<reference evidence="7 8" key="1">
    <citation type="journal article" date="2014" name="World J. Microbiol. Biotechnol.">
        <title>Biodiversity and physiological characteristics of Antarctic and Arctic lichens-associated bacteria.</title>
        <authorList>
            <person name="Lee Y.M."/>
            <person name="Kim E.H."/>
            <person name="Lee H.K."/>
            <person name="Hong S.G."/>
        </authorList>
    </citation>
    <scope>NUCLEOTIDE SEQUENCE [LARGE SCALE GENOMIC DNA]</scope>
    <source>
        <strain evidence="7 8">PAMC 26569</strain>
    </source>
</reference>
<gene>
    <name evidence="7" type="ORF">HN018_13465</name>
</gene>
<proteinExistence type="inferred from homology"/>
<dbReference type="GO" id="GO:0051287">
    <property type="term" value="F:NAD binding"/>
    <property type="evidence" value="ECO:0007669"/>
    <property type="project" value="InterPro"/>
</dbReference>
<dbReference type="GO" id="GO:0030267">
    <property type="term" value="F:glyoxylate reductase (NADPH) activity"/>
    <property type="evidence" value="ECO:0007669"/>
    <property type="project" value="TreeGrafter"/>
</dbReference>
<evidence type="ECO:0000313" key="7">
    <source>
        <dbReference type="EMBL" id="QKE90913.1"/>
    </source>
</evidence>
<dbReference type="InterPro" id="IPR036291">
    <property type="entry name" value="NAD(P)-bd_dom_sf"/>
</dbReference>
<dbReference type="InterPro" id="IPR006140">
    <property type="entry name" value="D-isomer_DH_NAD-bd"/>
</dbReference>
<evidence type="ECO:0000256" key="1">
    <source>
        <dbReference type="ARBA" id="ARBA00005854"/>
    </source>
</evidence>
<keyword evidence="3" id="KW-0520">NAD</keyword>
<dbReference type="CDD" id="cd05301">
    <property type="entry name" value="GDH"/>
    <property type="match status" value="1"/>
</dbReference>
<evidence type="ECO:0000256" key="3">
    <source>
        <dbReference type="ARBA" id="ARBA00023027"/>
    </source>
</evidence>
<dbReference type="GO" id="GO:0016618">
    <property type="term" value="F:hydroxypyruvate reductase [NAD(P)H] activity"/>
    <property type="evidence" value="ECO:0007669"/>
    <property type="project" value="TreeGrafter"/>
</dbReference>
<dbReference type="AlphaFoldDB" id="A0A6M8HR05"/>